<gene>
    <name evidence="4" type="primary">LOC105042467</name>
</gene>
<name>A0A6I9QZK7_ELAGV</name>
<dbReference type="PANTHER" id="PTHR31371">
    <property type="entry name" value="BNAC09G50660D PROTEIN"/>
    <property type="match status" value="1"/>
</dbReference>
<dbReference type="Pfam" id="PF05003">
    <property type="entry name" value="DUF668"/>
    <property type="match status" value="1"/>
</dbReference>
<dbReference type="InterPro" id="IPR007700">
    <property type="entry name" value="DUF668"/>
</dbReference>
<dbReference type="FunCoup" id="A0A6I9QZK7">
    <property type="interactions" value="1092"/>
</dbReference>
<feature type="domain" description="DUF668" evidence="1">
    <location>
        <begin position="307"/>
        <end position="371"/>
    </location>
</feature>
<protein>
    <submittedName>
        <fullName evidence="4">Uncharacterized protein LOC105042467</fullName>
    </submittedName>
</protein>
<keyword evidence="3" id="KW-1185">Reference proteome</keyword>
<evidence type="ECO:0000313" key="4">
    <source>
        <dbReference type="RefSeq" id="XP_010917998.1"/>
    </source>
</evidence>
<dbReference type="AlphaFoldDB" id="A0A6I9QZK7"/>
<dbReference type="RefSeq" id="XP_010917998.1">
    <property type="nucleotide sequence ID" value="XM_010919696.3"/>
</dbReference>
<accession>A0A6I9QZK7</accession>
<organism evidence="3 4">
    <name type="scientific">Elaeis guineensis var. tenera</name>
    <name type="common">Oil palm</name>
    <dbReference type="NCBI Taxonomy" id="51953"/>
    <lineage>
        <taxon>Eukaryota</taxon>
        <taxon>Viridiplantae</taxon>
        <taxon>Streptophyta</taxon>
        <taxon>Embryophyta</taxon>
        <taxon>Tracheophyta</taxon>
        <taxon>Spermatophyta</taxon>
        <taxon>Magnoliopsida</taxon>
        <taxon>Liliopsida</taxon>
        <taxon>Arecaceae</taxon>
        <taxon>Arecoideae</taxon>
        <taxon>Cocoseae</taxon>
        <taxon>Elaeidinae</taxon>
        <taxon>Elaeis</taxon>
    </lineage>
</organism>
<proteinExistence type="predicted"/>
<dbReference type="InterPro" id="IPR021864">
    <property type="entry name" value="DUF3475"/>
</dbReference>
<sequence>MALESWLTKVRSAISTSLDSVRSTMNATDAIAIISRKKAHVGILAFEIASLMSKFLHLWRSLSDVQIARLRHETIASQGIRKIVSDDDSFLLSLACAELVDTLRLIAVSASTTLSSRCTDPCLREFYRIFKEFSDSGHDPHRWVMSWKEMESKAKKMDRYVASTAALYKEMEELSEAEHGLRKLLQCGGGCNKNRPASKISAIAELQQKIFWQRQEVKYLKQTSLWSCTFDTVLSLLARSSFTVLARIKQVFGIGFESHRLPCSLSATVYPSSDATSPPPPASPSKKQQQCGILESNSAMLVPPPTTLGAAALALHYANIIIAIEKMIRSPRAVRPDARDDLYNMLPASVRGILRRRLKGFFANREKVEAAIAELLVGLNYVWRFEREMAARAALKHMDSNENKCLEF</sequence>
<evidence type="ECO:0000259" key="1">
    <source>
        <dbReference type="Pfam" id="PF05003"/>
    </source>
</evidence>
<evidence type="ECO:0000313" key="3">
    <source>
        <dbReference type="Proteomes" id="UP000504607"/>
    </source>
</evidence>
<dbReference type="PANTHER" id="PTHR31371:SF14">
    <property type="entry name" value="SIMILARITY TO UNKNOWN PROTEIN"/>
    <property type="match status" value="1"/>
</dbReference>
<feature type="domain" description="DUF3475" evidence="2">
    <location>
        <begin position="43"/>
        <end position="99"/>
    </location>
</feature>
<dbReference type="Pfam" id="PF11961">
    <property type="entry name" value="DUF3475"/>
    <property type="match status" value="1"/>
</dbReference>
<evidence type="ECO:0000259" key="2">
    <source>
        <dbReference type="Pfam" id="PF11961"/>
    </source>
</evidence>
<reference evidence="4" key="1">
    <citation type="submission" date="2025-08" db="UniProtKB">
        <authorList>
            <consortium name="RefSeq"/>
        </authorList>
    </citation>
    <scope>IDENTIFICATION</scope>
</reference>
<dbReference type="Proteomes" id="UP000504607">
    <property type="component" value="Chromosome 4"/>
</dbReference>
<dbReference type="OrthoDB" id="2018987at2759"/>
<dbReference type="InParanoid" id="A0A6I9QZK7"/>
<dbReference type="GO" id="GO:0045927">
    <property type="term" value="P:positive regulation of growth"/>
    <property type="evidence" value="ECO:0007669"/>
    <property type="project" value="InterPro"/>
</dbReference>